<dbReference type="EMBL" id="QOWE01000005">
    <property type="protein sequence ID" value="RCR70215.1"/>
    <property type="molecule type" value="Genomic_DNA"/>
</dbReference>
<reference evidence="1 2" key="1">
    <citation type="submission" date="2018-07" db="EMBL/GenBank/DDBJ databases">
        <title>Genome analysis of Larkinella rosea.</title>
        <authorList>
            <person name="Zhou Z."/>
            <person name="Wang G."/>
        </authorList>
    </citation>
    <scope>NUCLEOTIDE SEQUENCE [LARGE SCALE GENOMIC DNA]</scope>
    <source>
        <strain evidence="2">zzj9</strain>
    </source>
</reference>
<dbReference type="AlphaFoldDB" id="A0A368JSA2"/>
<protein>
    <submittedName>
        <fullName evidence="1">Uncharacterized protein</fullName>
    </submittedName>
</protein>
<dbReference type="OrthoDB" id="1436925at2"/>
<organism evidence="1 2">
    <name type="scientific">Larkinella punicea</name>
    <dbReference type="NCBI Taxonomy" id="2315727"/>
    <lineage>
        <taxon>Bacteria</taxon>
        <taxon>Pseudomonadati</taxon>
        <taxon>Bacteroidota</taxon>
        <taxon>Cytophagia</taxon>
        <taxon>Cytophagales</taxon>
        <taxon>Spirosomataceae</taxon>
        <taxon>Larkinella</taxon>
    </lineage>
</organism>
<sequence length="120" mass="13885">MVSDSGQTTGPVAELEKQVLAVHDSLMLQMNDLMRMQEEVSVKVEKSVTPSREKGEQVLRQLKEADEVMMDWMHQYKGDTLKQLDQEKALDYLKIQQGKVSNLNRLMRRSLTDAENYLKE</sequence>
<evidence type="ECO:0000313" key="1">
    <source>
        <dbReference type="EMBL" id="RCR70215.1"/>
    </source>
</evidence>
<dbReference type="Proteomes" id="UP000253383">
    <property type="component" value="Unassembled WGS sequence"/>
</dbReference>
<accession>A0A368JSA2</accession>
<proteinExistence type="predicted"/>
<keyword evidence="2" id="KW-1185">Reference proteome</keyword>
<name>A0A368JSA2_9BACT</name>
<gene>
    <name evidence="1" type="ORF">DUE52_07570</name>
</gene>
<comment type="caution">
    <text evidence="1">The sequence shown here is derived from an EMBL/GenBank/DDBJ whole genome shotgun (WGS) entry which is preliminary data.</text>
</comment>
<dbReference type="RefSeq" id="WP_114405381.1">
    <property type="nucleotide sequence ID" value="NZ_QOWE01000005.1"/>
</dbReference>
<evidence type="ECO:0000313" key="2">
    <source>
        <dbReference type="Proteomes" id="UP000253383"/>
    </source>
</evidence>